<dbReference type="AlphaFoldDB" id="A0A9W6TSI1"/>
<name>A0A9W6TSI1_9STRA</name>
<proteinExistence type="predicted"/>
<dbReference type="InterPro" id="IPR021109">
    <property type="entry name" value="Peptidase_aspartic_dom_sf"/>
</dbReference>
<protein>
    <submittedName>
        <fullName evidence="1">Unnamed protein product</fullName>
    </submittedName>
</protein>
<evidence type="ECO:0000313" key="2">
    <source>
        <dbReference type="Proteomes" id="UP001165121"/>
    </source>
</evidence>
<evidence type="ECO:0000313" key="1">
    <source>
        <dbReference type="EMBL" id="GMF18815.1"/>
    </source>
</evidence>
<dbReference type="OrthoDB" id="124034at2759"/>
<comment type="caution">
    <text evidence="1">The sequence shown here is derived from an EMBL/GenBank/DDBJ whole genome shotgun (WGS) entry which is preliminary data.</text>
</comment>
<dbReference type="EMBL" id="BSXT01000142">
    <property type="protein sequence ID" value="GMF18815.1"/>
    <property type="molecule type" value="Genomic_DNA"/>
</dbReference>
<gene>
    <name evidence="1" type="ORF">Pfra01_000176400</name>
</gene>
<dbReference type="Gene3D" id="2.40.70.10">
    <property type="entry name" value="Acid Proteases"/>
    <property type="match status" value="1"/>
</dbReference>
<organism evidence="1 2">
    <name type="scientific">Phytophthora fragariaefolia</name>
    <dbReference type="NCBI Taxonomy" id="1490495"/>
    <lineage>
        <taxon>Eukaryota</taxon>
        <taxon>Sar</taxon>
        <taxon>Stramenopiles</taxon>
        <taxon>Oomycota</taxon>
        <taxon>Peronosporomycetes</taxon>
        <taxon>Peronosporales</taxon>
        <taxon>Peronosporaceae</taxon>
        <taxon>Phytophthora</taxon>
    </lineage>
</organism>
<dbReference type="Proteomes" id="UP001165121">
    <property type="component" value="Unassembled WGS sequence"/>
</dbReference>
<accession>A0A9W6TSI1</accession>
<sequence>MIKTLKQHQDDEYAAGQLYKVPGLDEVASMVEFGAMNQDRPHLEIEIQIGSVHLMALLETGYTNSVTDQKIVKALRGEVMTERDTAHARKTDNLVGQTTHRAAASFKLLTFSNNRSCTHPFRVVEALLYPVMLGKDFVHGD</sequence>
<reference evidence="1" key="1">
    <citation type="submission" date="2023-04" db="EMBL/GenBank/DDBJ databases">
        <title>Phytophthora fragariaefolia NBRC 109709.</title>
        <authorList>
            <person name="Ichikawa N."/>
            <person name="Sato H."/>
            <person name="Tonouchi N."/>
        </authorList>
    </citation>
    <scope>NUCLEOTIDE SEQUENCE</scope>
    <source>
        <strain evidence="1">NBRC 109709</strain>
    </source>
</reference>
<keyword evidence="2" id="KW-1185">Reference proteome</keyword>